<reference evidence="7 8" key="1">
    <citation type="submission" date="2018-07" db="EMBL/GenBank/DDBJ databases">
        <title>Genomic Encyclopedia of Type Strains, Phase IV (KMG-IV): sequencing the most valuable type-strain genomes for metagenomic binning, comparative biology and taxonomic classification.</title>
        <authorList>
            <person name="Goeker M."/>
        </authorList>
    </citation>
    <scope>NUCLEOTIDE SEQUENCE [LARGE SCALE GENOMIC DNA]</scope>
    <source>
        <strain evidence="7 8">DSM 44952</strain>
    </source>
</reference>
<dbReference type="EMBL" id="QQAZ01000017">
    <property type="protein sequence ID" value="RDI44423.1"/>
    <property type="molecule type" value="Genomic_DNA"/>
</dbReference>
<dbReference type="RefSeq" id="WP_169814327.1">
    <property type="nucleotide sequence ID" value="NZ_QQAZ01000017.1"/>
</dbReference>
<evidence type="ECO:0000259" key="6">
    <source>
        <dbReference type="Pfam" id="PF12698"/>
    </source>
</evidence>
<keyword evidence="2 5" id="KW-0812">Transmembrane</keyword>
<protein>
    <submittedName>
        <fullName evidence="7">Fluoroquinolone transport system permease protein</fullName>
    </submittedName>
</protein>
<keyword evidence="3 5" id="KW-1133">Transmembrane helix</keyword>
<proteinExistence type="predicted"/>
<evidence type="ECO:0000313" key="8">
    <source>
        <dbReference type="Proteomes" id="UP000255355"/>
    </source>
</evidence>
<evidence type="ECO:0000313" key="7">
    <source>
        <dbReference type="EMBL" id="RDI44423.1"/>
    </source>
</evidence>
<accession>A0A370GR36</accession>
<keyword evidence="4 5" id="KW-0472">Membrane</keyword>
<evidence type="ECO:0000256" key="4">
    <source>
        <dbReference type="ARBA" id="ARBA00023136"/>
    </source>
</evidence>
<dbReference type="GO" id="GO:0016020">
    <property type="term" value="C:membrane"/>
    <property type="evidence" value="ECO:0007669"/>
    <property type="project" value="UniProtKB-SubCell"/>
</dbReference>
<feature type="domain" description="ABC-2 type transporter transmembrane" evidence="6">
    <location>
        <begin position="69"/>
        <end position="229"/>
    </location>
</feature>
<evidence type="ECO:0000256" key="5">
    <source>
        <dbReference type="SAM" id="Phobius"/>
    </source>
</evidence>
<feature type="transmembrane region" description="Helical" evidence="5">
    <location>
        <begin position="216"/>
        <end position="238"/>
    </location>
</feature>
<evidence type="ECO:0000256" key="2">
    <source>
        <dbReference type="ARBA" id="ARBA00022692"/>
    </source>
</evidence>
<comment type="subcellular location">
    <subcellularLocation>
        <location evidence="1">Membrane</location>
        <topology evidence="1">Multi-pass membrane protein</topology>
    </subcellularLocation>
</comment>
<feature type="transmembrane region" description="Helical" evidence="5">
    <location>
        <begin position="167"/>
        <end position="187"/>
    </location>
</feature>
<name>A0A370GR36_9NOCA</name>
<evidence type="ECO:0000256" key="1">
    <source>
        <dbReference type="ARBA" id="ARBA00004141"/>
    </source>
</evidence>
<keyword evidence="8" id="KW-1185">Reference proteome</keyword>
<dbReference type="Proteomes" id="UP000255355">
    <property type="component" value="Unassembled WGS sequence"/>
</dbReference>
<feature type="transmembrane region" description="Helical" evidence="5">
    <location>
        <begin position="103"/>
        <end position="127"/>
    </location>
</feature>
<dbReference type="Pfam" id="PF12698">
    <property type="entry name" value="ABC2_membrane_3"/>
    <property type="match status" value="1"/>
</dbReference>
<feature type="transmembrane region" description="Helical" evidence="5">
    <location>
        <begin position="20"/>
        <end position="39"/>
    </location>
</feature>
<evidence type="ECO:0000256" key="3">
    <source>
        <dbReference type="ARBA" id="ARBA00022989"/>
    </source>
</evidence>
<dbReference type="GO" id="GO:0140359">
    <property type="term" value="F:ABC-type transporter activity"/>
    <property type="evidence" value="ECO:0007669"/>
    <property type="project" value="InterPro"/>
</dbReference>
<sequence length="245" mass="27163">MGALTAFARNDLRFLRRDSLMIGVLLGPFVYAAFIWFLPRITEFVSREWDFDLGPYHSLLISAFCVLGPPMLIGAITAMQLLDDRDQHTLSALRVTPMPPAAYPAYRMLVAFAVCTITTAASLAVTFALPLEVWLRSLPVAVLSGLLAPVIGLPMSVLGRNKIEGLAVMRVIGLVVFTVPLAPFFFLDNPWQLAFGVLPPYWPVRVFWSAMDGGPYWPYILGGIAVLLMTNTALLQWFRARMKTA</sequence>
<dbReference type="InterPro" id="IPR013525">
    <property type="entry name" value="ABC2_TM"/>
</dbReference>
<gene>
    <name evidence="7" type="ORF">DFR68_11740</name>
</gene>
<comment type="caution">
    <text evidence="7">The sequence shown here is derived from an EMBL/GenBank/DDBJ whole genome shotgun (WGS) entry which is preliminary data.</text>
</comment>
<dbReference type="STRING" id="1210089.GCA_001613165_05346"/>
<feature type="transmembrane region" description="Helical" evidence="5">
    <location>
        <begin position="133"/>
        <end position="155"/>
    </location>
</feature>
<dbReference type="AlphaFoldDB" id="A0A370GR36"/>
<organism evidence="7 8">
    <name type="scientific">Nocardia mexicana</name>
    <dbReference type="NCBI Taxonomy" id="279262"/>
    <lineage>
        <taxon>Bacteria</taxon>
        <taxon>Bacillati</taxon>
        <taxon>Actinomycetota</taxon>
        <taxon>Actinomycetes</taxon>
        <taxon>Mycobacteriales</taxon>
        <taxon>Nocardiaceae</taxon>
        <taxon>Nocardia</taxon>
    </lineage>
</organism>
<feature type="transmembrane region" description="Helical" evidence="5">
    <location>
        <begin position="59"/>
        <end position="82"/>
    </location>
</feature>